<feature type="domain" description="Glycosyltransferase subfamily 4-like N-terminal" evidence="2">
    <location>
        <begin position="83"/>
        <end position="252"/>
    </location>
</feature>
<dbReference type="SUPFAM" id="SSF53756">
    <property type="entry name" value="UDP-Glycosyltransferase/glycogen phosphorylase"/>
    <property type="match status" value="1"/>
</dbReference>
<feature type="chain" id="PRO_5012881647" evidence="1">
    <location>
        <begin position="16"/>
        <end position="481"/>
    </location>
</feature>
<organism evidence="3">
    <name type="scientific">Nannochloropsis oceanica</name>
    <dbReference type="NCBI Taxonomy" id="145522"/>
    <lineage>
        <taxon>Eukaryota</taxon>
        <taxon>Sar</taxon>
        <taxon>Stramenopiles</taxon>
        <taxon>Ochrophyta</taxon>
        <taxon>Eustigmatophyceae</taxon>
        <taxon>Eustigmatales</taxon>
        <taxon>Monodopsidaceae</taxon>
        <taxon>Nannochloropsis</taxon>
    </lineage>
</organism>
<dbReference type="AlphaFoldDB" id="A0A0U4VVB5"/>
<accession>A0A0U4VVB5</accession>
<dbReference type="GO" id="GO:0016757">
    <property type="term" value="F:glycosyltransferase activity"/>
    <property type="evidence" value="ECO:0007669"/>
    <property type="project" value="TreeGrafter"/>
</dbReference>
<protein>
    <submittedName>
        <fullName evidence="3">Sulfoquinovosyldiacylglycerol 2</fullName>
    </submittedName>
</protein>
<dbReference type="PANTHER" id="PTHR45947">
    <property type="entry name" value="SULFOQUINOVOSYL TRANSFERASE SQD2"/>
    <property type="match status" value="1"/>
</dbReference>
<dbReference type="Pfam" id="PF13439">
    <property type="entry name" value="Glyco_transf_4"/>
    <property type="match status" value="1"/>
</dbReference>
<dbReference type="Gene3D" id="3.40.50.2000">
    <property type="entry name" value="Glycogen Phosphorylase B"/>
    <property type="match status" value="2"/>
</dbReference>
<evidence type="ECO:0000256" key="1">
    <source>
        <dbReference type="SAM" id="SignalP"/>
    </source>
</evidence>
<name>A0A0U4VVB5_9STRA</name>
<dbReference type="PANTHER" id="PTHR45947:SF3">
    <property type="entry name" value="SULFOQUINOVOSYL TRANSFERASE SQD2"/>
    <property type="match status" value="1"/>
</dbReference>
<dbReference type="CDD" id="cd03814">
    <property type="entry name" value="GT4-like"/>
    <property type="match status" value="1"/>
</dbReference>
<dbReference type="EMBL" id="LC061442">
    <property type="protein sequence ID" value="BAU20969.1"/>
    <property type="molecule type" value="mRNA"/>
</dbReference>
<evidence type="ECO:0000313" key="3">
    <source>
        <dbReference type="EMBL" id="BAU20969.1"/>
    </source>
</evidence>
<dbReference type="InterPro" id="IPR028098">
    <property type="entry name" value="Glyco_trans_4-like_N"/>
</dbReference>
<feature type="signal peptide" evidence="1">
    <location>
        <begin position="1"/>
        <end position="15"/>
    </location>
</feature>
<evidence type="ECO:0000259" key="2">
    <source>
        <dbReference type="Pfam" id="PF13439"/>
    </source>
</evidence>
<keyword evidence="1" id="KW-0732">Signal</keyword>
<dbReference type="InterPro" id="IPR050194">
    <property type="entry name" value="Glycosyltransferase_grp1"/>
</dbReference>
<gene>
    <name evidence="3" type="primary">SQD2</name>
</gene>
<proteinExistence type="evidence at transcript level"/>
<reference evidence="3" key="1">
    <citation type="journal article" date="2015" name="Front. Microbiol.">
        <title>Manipulation of oil synthesis in Nannochloropsis strain NIES-2145 with a phosphorus starvation-inducible promoter from Chlamydomonas reinhardtii.</title>
        <authorList>
            <person name="Iwai M."/>
            <person name="Hori K."/>
            <person name="Sasaki-Sekimoto Y."/>
            <person name="Shimojima M."/>
            <person name="Ohta H."/>
        </authorList>
    </citation>
    <scope>NUCLEOTIDE SEQUENCE</scope>
    <source>
        <strain evidence="3">NIES-2145</strain>
    </source>
</reference>
<sequence>MLIVVVCLLSRPCHAFTPGVSRCPHTSKTLNVPGSTRLTPLLTALDDDEIAVVTQADAAVNAMFKKPLRVGLLVEPTPFTHVSGYANRFKEMLKHLHRTGDQVEICTTDDVPEAPKKFLDYQIQYTPGFRFPLYDHICLTFDYKMIAYNFLKLFRPHIIHVSTPGCLCFAAAIYARVLRIPLLFSYHTHLPIYARDYMGFVPGIVGLTRFVIRVVHNWADLTLVTSPQLKDELQGFGVKRVAVWKKGVDTDRFHPKFRSAAMRDRLTDGHPEAPLLVYVGRLGAEKKLKMLKGVMERIPAARLALVGGGPAEADLREHFKGTNTVFTGVLHGEELSQAFASADVFLMPSDSETLGFVVLESMASGVPVIGARAGGIPNVIAHGKTGFLAPVGDEEAFAVRALQLLGDKSLMVKMKEAGRAEAERLDWACAMEHLRNIHYKRAVMIHRRRTLSAFLAWAGTLKQRTVKSVKQSMEGMFATAT</sequence>
<dbReference type="Pfam" id="PF13692">
    <property type="entry name" value="Glyco_trans_1_4"/>
    <property type="match status" value="1"/>
</dbReference>